<dbReference type="GO" id="GO:0008233">
    <property type="term" value="F:peptidase activity"/>
    <property type="evidence" value="ECO:0007669"/>
    <property type="project" value="UniProtKB-KW"/>
</dbReference>
<dbReference type="Gene3D" id="2.40.10.120">
    <property type="match status" value="1"/>
</dbReference>
<dbReference type="Pfam" id="PF13365">
    <property type="entry name" value="Trypsin_2"/>
    <property type="match status" value="1"/>
</dbReference>
<dbReference type="OrthoDB" id="8210367at2"/>
<dbReference type="Proteomes" id="UP000228945">
    <property type="component" value="Chromosome"/>
</dbReference>
<keyword evidence="3" id="KW-1185">Reference proteome</keyword>
<proteinExistence type="predicted"/>
<gene>
    <name evidence="2" type="ORF">CSW64_21115</name>
</gene>
<dbReference type="SUPFAM" id="SSF50494">
    <property type="entry name" value="Trypsin-like serine proteases"/>
    <property type="match status" value="1"/>
</dbReference>
<dbReference type="RefSeq" id="WP_099623957.1">
    <property type="nucleotide sequence ID" value="NZ_CP024201.1"/>
</dbReference>
<evidence type="ECO:0000256" key="1">
    <source>
        <dbReference type="SAM" id="MobiDB-lite"/>
    </source>
</evidence>
<name>A0A2D2B365_9CAUL</name>
<accession>A0A2D2B365</accession>
<dbReference type="EMBL" id="CP024201">
    <property type="protein sequence ID" value="ATQ44709.1"/>
    <property type="molecule type" value="Genomic_DNA"/>
</dbReference>
<dbReference type="AlphaFoldDB" id="A0A2D2B365"/>
<dbReference type="GO" id="GO:0006508">
    <property type="term" value="P:proteolysis"/>
    <property type="evidence" value="ECO:0007669"/>
    <property type="project" value="UniProtKB-KW"/>
</dbReference>
<evidence type="ECO:0000313" key="2">
    <source>
        <dbReference type="EMBL" id="ATQ44709.1"/>
    </source>
</evidence>
<sequence length="278" mass="29027">MHFPRLPDWLVYLAVVAALLIAAVGRRERADAPPPPPPVPGEEGVPLGPSSPFDPSVVVEVPGKQKPGTGTAFSVADTGVWLTARHVVDGCSETALVVAEGRGVAARVQIDPSGEAAVLTTEGGAPAMPLMHAGARLKRGDLGYHPGFPQGRPGEAVSRLLGRENLVVRGRGARTEPVLVWAEVGRTDSLKGTLAGLSGAPALDSAGRVIGVTVAEAPRRGRIYTTAPETMLNALQTTRRRASNFAVGEPINVENYGRVADALRRDLRVAQVVCLATS</sequence>
<feature type="region of interest" description="Disordered" evidence="1">
    <location>
        <begin position="28"/>
        <end position="55"/>
    </location>
</feature>
<keyword evidence="2" id="KW-0378">Hydrolase</keyword>
<dbReference type="InterPro" id="IPR009003">
    <property type="entry name" value="Peptidase_S1_PA"/>
</dbReference>
<feature type="compositionally biased region" description="Low complexity" evidence="1">
    <location>
        <begin position="41"/>
        <end position="51"/>
    </location>
</feature>
<protein>
    <submittedName>
        <fullName evidence="2">Serine protease</fullName>
    </submittedName>
</protein>
<dbReference type="KEGG" id="cmb:CSW64_21115"/>
<keyword evidence="2" id="KW-0645">Protease</keyword>
<evidence type="ECO:0000313" key="3">
    <source>
        <dbReference type="Proteomes" id="UP000228945"/>
    </source>
</evidence>
<reference evidence="2 3" key="1">
    <citation type="submission" date="2017-10" db="EMBL/GenBank/DDBJ databases">
        <title>Genome sequence of Caulobacter mirabilis FWC38.</title>
        <authorList>
            <person name="Fiebig A."/>
            <person name="Crosson S."/>
        </authorList>
    </citation>
    <scope>NUCLEOTIDE SEQUENCE [LARGE SCALE GENOMIC DNA]</scope>
    <source>
        <strain evidence="2 3">FWC 38</strain>
    </source>
</reference>
<organism evidence="2 3">
    <name type="scientific">Caulobacter mirabilis</name>
    <dbReference type="NCBI Taxonomy" id="69666"/>
    <lineage>
        <taxon>Bacteria</taxon>
        <taxon>Pseudomonadati</taxon>
        <taxon>Pseudomonadota</taxon>
        <taxon>Alphaproteobacteria</taxon>
        <taxon>Caulobacterales</taxon>
        <taxon>Caulobacteraceae</taxon>
        <taxon>Caulobacter</taxon>
    </lineage>
</organism>